<protein>
    <recommendedName>
        <fullName evidence="6 7">Small ribosomal subunit protein uS4</fullName>
    </recommendedName>
</protein>
<evidence type="ECO:0000256" key="5">
    <source>
        <dbReference type="ARBA" id="ARBA00023274"/>
    </source>
</evidence>
<keyword evidence="3 7" id="KW-0694">RNA-binding</keyword>
<accession>A0A1E5IIU6</accession>
<dbReference type="PROSITE" id="PS50889">
    <property type="entry name" value="S4"/>
    <property type="match status" value="1"/>
</dbReference>
<dbReference type="NCBIfam" id="NF003717">
    <property type="entry name" value="PRK05327.1"/>
    <property type="match status" value="1"/>
</dbReference>
<dbReference type="PROSITE" id="PS00632">
    <property type="entry name" value="RIBOSOMAL_S4"/>
    <property type="match status" value="1"/>
</dbReference>
<evidence type="ECO:0000313" key="11">
    <source>
        <dbReference type="EMBL" id="OEG70053.1"/>
    </source>
</evidence>
<dbReference type="EMBL" id="LNVX01000479">
    <property type="protein sequence ID" value="OEG70053.1"/>
    <property type="molecule type" value="Genomic_DNA"/>
</dbReference>
<dbReference type="NCBIfam" id="TIGR01017">
    <property type="entry name" value="rpsD_bact"/>
    <property type="match status" value="1"/>
</dbReference>
<dbReference type="GO" id="GO:0019843">
    <property type="term" value="F:rRNA binding"/>
    <property type="evidence" value="ECO:0007669"/>
    <property type="project" value="UniProtKB-UniRule"/>
</dbReference>
<proteinExistence type="inferred from homology"/>
<dbReference type="GO" id="GO:0042274">
    <property type="term" value="P:ribosomal small subunit biogenesis"/>
    <property type="evidence" value="ECO:0007669"/>
    <property type="project" value="TreeGrafter"/>
</dbReference>
<evidence type="ECO:0000256" key="1">
    <source>
        <dbReference type="ARBA" id="ARBA00007465"/>
    </source>
</evidence>
<keyword evidence="2 7" id="KW-0699">rRNA-binding</keyword>
<dbReference type="SMART" id="SM01390">
    <property type="entry name" value="Ribosomal_S4"/>
    <property type="match status" value="1"/>
</dbReference>
<dbReference type="InterPro" id="IPR001912">
    <property type="entry name" value="Ribosomal_uS4_N"/>
</dbReference>
<dbReference type="SMART" id="SM00363">
    <property type="entry name" value="S4"/>
    <property type="match status" value="1"/>
</dbReference>
<evidence type="ECO:0000256" key="3">
    <source>
        <dbReference type="ARBA" id="ARBA00022884"/>
    </source>
</evidence>
<keyword evidence="12" id="KW-1185">Reference proteome</keyword>
<dbReference type="SUPFAM" id="SSF55174">
    <property type="entry name" value="Alpha-L RNA-binding motif"/>
    <property type="match status" value="1"/>
</dbReference>
<dbReference type="InterPro" id="IPR018079">
    <property type="entry name" value="Ribosomal_uS4_CS"/>
</dbReference>
<reference evidence="11 12" key="1">
    <citation type="submission" date="2015-11" db="EMBL/GenBank/DDBJ databases">
        <title>Evidence for parallel genomic evolution in an endosymbiosis of termite gut flagellates.</title>
        <authorList>
            <person name="Zheng H."/>
        </authorList>
    </citation>
    <scope>NUCLEOTIDE SEQUENCE [LARGE SCALE GENOMIC DNA]</scope>
    <source>
        <strain evidence="11 12">CET450</strain>
    </source>
</reference>
<keyword evidence="5 7" id="KW-0687">Ribonucleoprotein</keyword>
<dbReference type="AlphaFoldDB" id="A0A1E5IIU6"/>
<dbReference type="GO" id="GO:0003735">
    <property type="term" value="F:structural constituent of ribosome"/>
    <property type="evidence" value="ECO:0007669"/>
    <property type="project" value="InterPro"/>
</dbReference>
<dbReference type="InterPro" id="IPR036986">
    <property type="entry name" value="S4_RNA-bd_sf"/>
</dbReference>
<comment type="subunit">
    <text evidence="7">Part of the 30S ribosomal subunit. Contacts protein S5. The interaction surface between S4 and S5 is involved in control of translational fidelity.</text>
</comment>
<dbReference type="PANTHER" id="PTHR11831:SF4">
    <property type="entry name" value="SMALL RIBOSOMAL SUBUNIT PROTEIN US4M"/>
    <property type="match status" value="1"/>
</dbReference>
<sequence>MSRYLGSVCKLCRREKEKLFLKGERCSSNCTLNRKRGKNGPGQHGTSKVKISDYAKHLREKQKARRMYGLTEEQFSNYYKAAEKMKGSAGDNLLKLLELRLDNVVYRLGLASSKRMARQIVNHGNILVNEKKIDVPRYRLKIGDVITFPEKYKENAVIKKLVEKTVSSVPAWLSFDKSKIAGTVVSEPLAGETSHPINSQLIVEYYSK</sequence>
<evidence type="ECO:0000256" key="8">
    <source>
        <dbReference type="RuleBase" id="RU003699"/>
    </source>
</evidence>
<dbReference type="InterPro" id="IPR002942">
    <property type="entry name" value="S4_RNA-bd"/>
</dbReference>
<organism evidence="11 12">
    <name type="scientific">Endomicrobium trichonymphae</name>
    <dbReference type="NCBI Taxonomy" id="1408204"/>
    <lineage>
        <taxon>Bacteria</taxon>
        <taxon>Pseudomonadati</taxon>
        <taxon>Elusimicrobiota</taxon>
        <taxon>Endomicrobiia</taxon>
        <taxon>Endomicrobiales</taxon>
        <taxon>Endomicrobiaceae</taxon>
        <taxon>Candidatus Endomicrobiellum</taxon>
    </lineage>
</organism>
<dbReference type="InterPro" id="IPR005709">
    <property type="entry name" value="Ribosomal_uS4_bac-type"/>
</dbReference>
<dbReference type="InterPro" id="IPR022801">
    <property type="entry name" value="Ribosomal_uS4"/>
</dbReference>
<evidence type="ECO:0000259" key="10">
    <source>
        <dbReference type="SMART" id="SM01390"/>
    </source>
</evidence>
<feature type="domain" description="RNA-binding S4" evidence="9">
    <location>
        <begin position="99"/>
        <end position="163"/>
    </location>
</feature>
<dbReference type="CDD" id="cd00165">
    <property type="entry name" value="S4"/>
    <property type="match status" value="1"/>
</dbReference>
<dbReference type="Pfam" id="PF00163">
    <property type="entry name" value="Ribosomal_S4"/>
    <property type="match status" value="1"/>
</dbReference>
<evidence type="ECO:0000256" key="2">
    <source>
        <dbReference type="ARBA" id="ARBA00022730"/>
    </source>
</evidence>
<comment type="similarity">
    <text evidence="1 7 8">Belongs to the universal ribosomal protein uS4 family.</text>
</comment>
<dbReference type="HAMAP" id="MF_01306_B">
    <property type="entry name" value="Ribosomal_uS4_B"/>
    <property type="match status" value="1"/>
</dbReference>
<dbReference type="GO" id="GO:0006412">
    <property type="term" value="P:translation"/>
    <property type="evidence" value="ECO:0007669"/>
    <property type="project" value="UniProtKB-UniRule"/>
</dbReference>
<dbReference type="Gene3D" id="3.10.290.10">
    <property type="entry name" value="RNA-binding S4 domain"/>
    <property type="match status" value="1"/>
</dbReference>
<name>A0A1E5IIU6_ENDTX</name>
<comment type="function">
    <text evidence="7">One of the primary rRNA binding proteins, it binds directly to 16S rRNA where it nucleates assembly of the body of the 30S subunit.</text>
</comment>
<evidence type="ECO:0000256" key="7">
    <source>
        <dbReference type="HAMAP-Rule" id="MF_01306"/>
    </source>
</evidence>
<feature type="domain" description="Small ribosomal subunit protein uS4 N-terminal" evidence="10">
    <location>
        <begin position="3"/>
        <end position="98"/>
    </location>
</feature>
<evidence type="ECO:0000256" key="4">
    <source>
        <dbReference type="ARBA" id="ARBA00022980"/>
    </source>
</evidence>
<dbReference type="Pfam" id="PF01479">
    <property type="entry name" value="S4"/>
    <property type="match status" value="1"/>
</dbReference>
<keyword evidence="4 7" id="KW-0689">Ribosomal protein</keyword>
<dbReference type="PANTHER" id="PTHR11831">
    <property type="entry name" value="30S 40S RIBOSOMAL PROTEIN"/>
    <property type="match status" value="1"/>
</dbReference>
<evidence type="ECO:0000313" key="12">
    <source>
        <dbReference type="Proteomes" id="UP000095237"/>
    </source>
</evidence>
<dbReference type="GO" id="GO:0015935">
    <property type="term" value="C:small ribosomal subunit"/>
    <property type="evidence" value="ECO:0007669"/>
    <property type="project" value="InterPro"/>
</dbReference>
<evidence type="ECO:0000256" key="6">
    <source>
        <dbReference type="ARBA" id="ARBA00035254"/>
    </source>
</evidence>
<dbReference type="Proteomes" id="UP000095237">
    <property type="component" value="Unassembled WGS sequence"/>
</dbReference>
<comment type="function">
    <text evidence="7">With S5 and S12 plays an important role in translational accuracy.</text>
</comment>
<comment type="caution">
    <text evidence="11">The sequence shown here is derived from an EMBL/GenBank/DDBJ whole genome shotgun (WGS) entry which is preliminary data.</text>
</comment>
<dbReference type="Gene3D" id="1.10.1050.10">
    <property type="entry name" value="Ribosomal Protein S4 Delta 41, Chain A, domain 1"/>
    <property type="match status" value="1"/>
</dbReference>
<evidence type="ECO:0000259" key="9">
    <source>
        <dbReference type="SMART" id="SM00363"/>
    </source>
</evidence>
<gene>
    <name evidence="7" type="primary">rpsD</name>
    <name evidence="11" type="ORF">ATZ36_01525</name>
</gene>
<dbReference type="FunFam" id="3.10.290.10:FF:000001">
    <property type="entry name" value="30S ribosomal protein S4"/>
    <property type="match status" value="1"/>
</dbReference>